<feature type="region of interest" description="Disordered" evidence="8">
    <location>
        <begin position="17"/>
        <end position="40"/>
    </location>
</feature>
<keyword evidence="5 9" id="KW-0812">Transmembrane</keyword>
<feature type="transmembrane region" description="Helical" evidence="9">
    <location>
        <begin position="324"/>
        <end position="342"/>
    </location>
</feature>
<evidence type="ECO:0000256" key="2">
    <source>
        <dbReference type="ARBA" id="ARBA00009773"/>
    </source>
</evidence>
<accession>D1NV21</accession>
<dbReference type="EMBL" id="ABXB03000003">
    <property type="protein sequence ID" value="EFA22672.1"/>
    <property type="molecule type" value="Genomic_DNA"/>
</dbReference>
<evidence type="ECO:0000256" key="1">
    <source>
        <dbReference type="ARBA" id="ARBA00004651"/>
    </source>
</evidence>
<keyword evidence="3" id="KW-0813">Transport</keyword>
<feature type="compositionally biased region" description="Polar residues" evidence="8">
    <location>
        <begin position="590"/>
        <end position="600"/>
    </location>
</feature>
<dbReference type="Pfam" id="PF01594">
    <property type="entry name" value="AI-2E_transport"/>
    <property type="match status" value="1"/>
</dbReference>
<evidence type="ECO:0000256" key="3">
    <source>
        <dbReference type="ARBA" id="ARBA00022448"/>
    </source>
</evidence>
<dbReference type="Proteomes" id="UP000003656">
    <property type="component" value="Unassembled WGS sequence"/>
</dbReference>
<evidence type="ECO:0000256" key="9">
    <source>
        <dbReference type="SAM" id="Phobius"/>
    </source>
</evidence>
<keyword evidence="7 9" id="KW-0472">Membrane</keyword>
<dbReference type="eggNOG" id="COG0628">
    <property type="taxonomic scope" value="Bacteria"/>
</dbReference>
<dbReference type="InterPro" id="IPR002549">
    <property type="entry name" value="AI-2E-like"/>
</dbReference>
<evidence type="ECO:0000256" key="7">
    <source>
        <dbReference type="ARBA" id="ARBA00023136"/>
    </source>
</evidence>
<keyword evidence="6 9" id="KW-1133">Transmembrane helix</keyword>
<sequence length="607" mass="66334">MDVQGDTAFGAVAASALSSAEPTHRGWDTSPAGPDDGDQAHRMDTMAIAQQRARKELLNDQDHRSKLDLASIFPAKNDPRRPPLWLSRALMYAVIAVFVGYFCYRTWFKISYIVLDIVIALFLSLAVEPLVLRLIRHGWRRGVAAVTCLVGLLLIIVGLMAAFGNLFVQQFISMMKGLPAVYDDLVTTVEQYTKFRLPEISAIGPEILKNVQSSWITNFAGTAVSTAVEVLGGVLNLTTAIMVAFYISIAGPRLRRSVCHWLAPSTQRRFLLAWTVVQDQTSNYLFSRTILAACSATCMAIFLMIIHVPYWLPLALFSGVVSQFVPTIGTYLGGALPVLFAWGDRGIWYAVGVVVFITVYQQIENLLLSPKVSERTMDINPCVAFLTVLFFGSIFGALGAFLALPITASIQVLFKVSTKQYDLVDVPLMSDPEPKRKSRVAQAGEALSDSVSKHAPRAAKGSTAYVPLDEKVRLLQDQIYGIDPTSTDSSGDADLPTVAIPQRNQSHHGRTSLLHKLHLEHDDADRSRSDSEATVASQSNDIAASNRNNNDFSDTHSDVPTNSSADGSTRLDGQQLESKTDGEDEPGPDSAQSEGAGSQDNPRRSWK</sequence>
<feature type="region of interest" description="Disordered" evidence="8">
    <location>
        <begin position="433"/>
        <end position="462"/>
    </location>
</feature>
<evidence type="ECO:0000313" key="10">
    <source>
        <dbReference type="EMBL" id="EFA22672.1"/>
    </source>
</evidence>
<evidence type="ECO:0000313" key="11">
    <source>
        <dbReference type="Proteomes" id="UP000003656"/>
    </source>
</evidence>
<feature type="compositionally biased region" description="Basic and acidic residues" evidence="8">
    <location>
        <begin position="522"/>
        <end position="531"/>
    </location>
</feature>
<dbReference type="STRING" id="561180.BIFGAL_03699"/>
<evidence type="ECO:0008006" key="12">
    <source>
        <dbReference type="Google" id="ProtNLM"/>
    </source>
</evidence>
<protein>
    <recommendedName>
        <fullName evidence="12">AI-2E family transporter</fullName>
    </recommendedName>
</protein>
<feature type="region of interest" description="Disordered" evidence="8">
    <location>
        <begin position="483"/>
        <end position="510"/>
    </location>
</feature>
<comment type="similarity">
    <text evidence="2">Belongs to the autoinducer-2 exporter (AI-2E) (TC 2.A.86) family.</text>
</comment>
<comment type="caution">
    <text evidence="10">The sequence shown here is derived from an EMBL/GenBank/DDBJ whole genome shotgun (WGS) entry which is preliminary data.</text>
</comment>
<feature type="region of interest" description="Disordered" evidence="8">
    <location>
        <begin position="522"/>
        <end position="607"/>
    </location>
</feature>
<dbReference type="AlphaFoldDB" id="D1NV21"/>
<feature type="transmembrane region" description="Helical" evidence="9">
    <location>
        <begin position="383"/>
        <end position="404"/>
    </location>
</feature>
<evidence type="ECO:0000256" key="5">
    <source>
        <dbReference type="ARBA" id="ARBA00022692"/>
    </source>
</evidence>
<dbReference type="GO" id="GO:0005886">
    <property type="term" value="C:plasma membrane"/>
    <property type="evidence" value="ECO:0007669"/>
    <property type="project" value="UniProtKB-SubCell"/>
</dbReference>
<dbReference type="PANTHER" id="PTHR21716:SF53">
    <property type="entry name" value="PERMEASE PERM-RELATED"/>
    <property type="match status" value="1"/>
</dbReference>
<feature type="transmembrane region" description="Helical" evidence="9">
    <location>
        <begin position="85"/>
        <end position="104"/>
    </location>
</feature>
<organism evidence="10 11">
    <name type="scientific">Bifidobacterium gallicum DSM 20093 = LMG 11596</name>
    <dbReference type="NCBI Taxonomy" id="561180"/>
    <lineage>
        <taxon>Bacteria</taxon>
        <taxon>Bacillati</taxon>
        <taxon>Actinomycetota</taxon>
        <taxon>Actinomycetes</taxon>
        <taxon>Bifidobacteriales</taxon>
        <taxon>Bifidobacteriaceae</taxon>
        <taxon>Bifidobacterium</taxon>
    </lineage>
</organism>
<feature type="transmembrane region" description="Helical" evidence="9">
    <location>
        <begin position="347"/>
        <end position="363"/>
    </location>
</feature>
<reference evidence="10 11" key="1">
    <citation type="submission" date="2009-11" db="EMBL/GenBank/DDBJ databases">
        <authorList>
            <person name="Weinstock G."/>
            <person name="Sodergren E."/>
            <person name="Clifton S."/>
            <person name="Fulton L."/>
            <person name="Fulton B."/>
            <person name="Courtney L."/>
            <person name="Fronick C."/>
            <person name="Harrison M."/>
            <person name="Strong C."/>
            <person name="Farmer C."/>
            <person name="Delahaunty K."/>
            <person name="Markovic C."/>
            <person name="Hall O."/>
            <person name="Minx P."/>
            <person name="Tomlinson C."/>
            <person name="Mitreva M."/>
            <person name="Nelson J."/>
            <person name="Hou S."/>
            <person name="Wollam A."/>
            <person name="Pepin K.H."/>
            <person name="Johnson M."/>
            <person name="Bhonagiri V."/>
            <person name="Nash W.E."/>
            <person name="Warren W."/>
            <person name="Chinwalla A."/>
            <person name="Mardis E.R."/>
            <person name="Wilson R.K."/>
        </authorList>
    </citation>
    <scope>NUCLEOTIDE SEQUENCE [LARGE SCALE GENOMIC DNA]</scope>
    <source>
        <strain evidence="10 11">DSM 20093</strain>
    </source>
</reference>
<keyword evidence="4" id="KW-1003">Cell membrane</keyword>
<dbReference type="PANTHER" id="PTHR21716">
    <property type="entry name" value="TRANSMEMBRANE PROTEIN"/>
    <property type="match status" value="1"/>
</dbReference>
<feature type="compositionally biased region" description="Polar residues" evidence="8">
    <location>
        <begin position="532"/>
        <end position="577"/>
    </location>
</feature>
<comment type="subcellular location">
    <subcellularLocation>
        <location evidence="1">Cell membrane</location>
        <topology evidence="1">Multi-pass membrane protein</topology>
    </subcellularLocation>
</comment>
<evidence type="ECO:0000256" key="6">
    <source>
        <dbReference type="ARBA" id="ARBA00022989"/>
    </source>
</evidence>
<gene>
    <name evidence="10" type="ORF">BIFGAL_03699</name>
</gene>
<proteinExistence type="inferred from homology"/>
<evidence type="ECO:0000256" key="8">
    <source>
        <dbReference type="SAM" id="MobiDB-lite"/>
    </source>
</evidence>
<evidence type="ECO:0000256" key="4">
    <source>
        <dbReference type="ARBA" id="ARBA00022475"/>
    </source>
</evidence>
<name>D1NV21_9BIFI</name>
<feature type="transmembrane region" description="Helical" evidence="9">
    <location>
        <begin position="110"/>
        <end position="131"/>
    </location>
</feature>
<feature type="transmembrane region" description="Helical" evidence="9">
    <location>
        <begin position="143"/>
        <end position="168"/>
    </location>
</feature>
<feature type="transmembrane region" description="Helical" evidence="9">
    <location>
        <begin position="290"/>
        <end position="312"/>
    </location>
</feature>
<feature type="transmembrane region" description="Helical" evidence="9">
    <location>
        <begin position="223"/>
        <end position="247"/>
    </location>
</feature>
<dbReference type="GO" id="GO:0055085">
    <property type="term" value="P:transmembrane transport"/>
    <property type="evidence" value="ECO:0007669"/>
    <property type="project" value="TreeGrafter"/>
</dbReference>